<keyword evidence="1" id="KW-0479">Metal-binding</keyword>
<keyword evidence="1" id="KW-0862">Zinc</keyword>
<proteinExistence type="predicted"/>
<dbReference type="EMBL" id="CAMXCT010002224">
    <property type="protein sequence ID" value="CAI3996654.1"/>
    <property type="molecule type" value="Genomic_DNA"/>
</dbReference>
<protein>
    <submittedName>
        <fullName evidence="6">Retrovirus-related Pol polyprotein from transposon TNT 1-94</fullName>
    </submittedName>
</protein>
<feature type="region of interest" description="Disordered" evidence="2">
    <location>
        <begin position="95"/>
        <end position="156"/>
    </location>
</feature>
<evidence type="ECO:0000256" key="2">
    <source>
        <dbReference type="SAM" id="MobiDB-lite"/>
    </source>
</evidence>
<feature type="region of interest" description="Disordered" evidence="2">
    <location>
        <begin position="467"/>
        <end position="498"/>
    </location>
</feature>
<dbReference type="EMBL" id="CAMXCT030002224">
    <property type="protein sequence ID" value="CAL4783966.1"/>
    <property type="molecule type" value="Genomic_DNA"/>
</dbReference>
<dbReference type="EMBL" id="CAMXCT020002224">
    <property type="protein sequence ID" value="CAL1150029.1"/>
    <property type="molecule type" value="Genomic_DNA"/>
</dbReference>
<feature type="compositionally biased region" description="Polar residues" evidence="2">
    <location>
        <begin position="110"/>
        <end position="125"/>
    </location>
</feature>
<dbReference type="GO" id="GO:0003676">
    <property type="term" value="F:nucleic acid binding"/>
    <property type="evidence" value="ECO:0007669"/>
    <property type="project" value="InterPro"/>
</dbReference>
<dbReference type="GO" id="GO:0008270">
    <property type="term" value="F:zinc ion binding"/>
    <property type="evidence" value="ECO:0007669"/>
    <property type="project" value="UniProtKB-KW"/>
</dbReference>
<name>A0A9P1CRY9_9DINO</name>
<feature type="domain" description="CCHC-type" evidence="4">
    <location>
        <begin position="438"/>
        <end position="452"/>
    </location>
</feature>
<feature type="region of interest" description="Disordered" evidence="2">
    <location>
        <begin position="1"/>
        <end position="42"/>
    </location>
</feature>
<feature type="compositionally biased region" description="Low complexity" evidence="2">
    <location>
        <begin position="477"/>
        <end position="498"/>
    </location>
</feature>
<dbReference type="OrthoDB" id="448933at2759"/>
<dbReference type="Proteomes" id="UP001152797">
    <property type="component" value="Unassembled WGS sequence"/>
</dbReference>
<keyword evidence="3" id="KW-0812">Transmembrane</keyword>
<feature type="region of interest" description="Disordered" evidence="2">
    <location>
        <begin position="1006"/>
        <end position="1046"/>
    </location>
</feature>
<sequence length="1712" mass="191628">MASNTKSAGKYRNSGQCRVCGRSRRSPSNFGRREDGEKVDEEGAAVVAAAQLEELIAQWTKRASTSQRGMPRKMVWLTVRLLRLLRRLPAAAAAAAASSGQPPPFRGAGWSSSLQSFLNEPTSPSGLGEGGKRERKPSTQLTPGEAEPKQSRQAGIMRHLTNREIWGKIQEWRNAEEESNPTAIQRISNVTDFVDEPLDPQEVEETRKEQLAKLWARGAFTPVHRTEIPAGSQMFCHKWVDKCSKGAHKSRFTCADVKARYSAEEEEGLDVFVPTPIPESHNLLEVYALQNCFYTRNLDIVAAFLIGKDRGATEGKPVYVRAPVEWHGLFLEFNAIKRLVLLSQINAVQEINTWQLLIPYSLASMAANYSLDFEDCLGLAPCDDGDVSCAEGAVVIYEEDWNLIPPLAAAIKKGDKGKNKGKQQKGKGCGGGNNSSTCKLCGEYGHWGNECPLKNRVNQVAGSGNACAEAQGGPNDTTSTTGSASTRRASTSCTTSSSLSSTSKAVRLVKMHHEATPPAEQPEMYEMRSDLEEDGCDEWYVGWFLTLQPCGSGWMLVTMINLVKFASLVTLSWIGTMDFPALWIGAKVAMRRTRSSTLELLWVVNWLFWILELTSVNERLQTYGQGVSSGEVGQHQARATSSNGNPFIIMPESKNYLNPHLVYSRSEWPLRSTAIQLEDYTWEMVEFCNQYYISDYVDSEIEECDKPTFVLTMLHKQEEPFTVFGQVGAQEMIEARGSNGDPNSFTFPEEPKVPMEMAEHFKPEEVDQVEPRGAGGESAPTFEWQFENKDTLVVNDEPPLTIDSSIGFLRAAAEYLGVSKNGNKEMIWTRLNQKVQTLEHEQLFLDSNRLHRDEQWKQSLVGQSVPRTPSEEEVALHELSHLPCRDWCPHCVSCKGKQDPQRPVEFSSDDRRSISSIEIDYCLFKVEESDPVSTVLVAIDCQSKMLLAMPLASKGSNLRGQADSLVRFSMVLIYMDQVEFVSDAEPTMKSLLASVQLLRQHLGYPTTVTHSRSGDKERTAQVERAIPDPSKAKQHSGPNGKFHNHSTTKTSAFELVHGRRYAGKIASFGIDEDKPFQKPTRKATLKNLGFGAPPTPEPVAERQEKFPDEAIDYDARDVIDYARSPRQLDKGSPSSSSSRLFAPHYAGNIQHVMEIGELDDEQWEEDIAGYPEPEWIAAGGGDGGDDQVDEGRPPEVDPDELEQLDEAAGFEEITRFLEMKVIEEPSAEDLEQGVVLSTKSVMDWRFRNQKWQRRCRYVAREFRAGDKGSAATFAPTSGVGARLVLVAHCCSQWLLAFLLQQREKILVEKPSWWHKEKKFILCSHVDDLVVGGEREAGQWLVAALKSRLTLQGGDLIPAKDQDDQDPVRFLKKRHFFTQAGVIISSHEKYADELVQLYGLQHRKPKTTPDVSGEIFESEELDEKGKHRFRSAMGTLLYLSQDRVDLQHSVRHLSQYMSQPTVAADAAVKHVILYLKGTANLGILLGYNLSNKSKLSEIYGAADPEDRAKDLVKAFTDADWAADKSTGVGSWKETFCFFSHGLCQWSPGDSLVKDSEKHSVGRLKHINVKHLWLQEKIKECALQMDGVPTVLNIADLGTKRLAKAQRDFLMFLINLVKYDRSGRNCSLLVTGARLEEINYDLMVRHYTIAEVFLERPWLMLSYALVVMVVGIIIIGHYLKMAIHKIELSKVLFQGLWYENLDWARKAIAQQTNA</sequence>
<dbReference type="PANTHER" id="PTHR11439:SF467">
    <property type="entry name" value="INTEGRASE CATALYTIC DOMAIN-CONTAINING PROTEIN"/>
    <property type="match status" value="1"/>
</dbReference>
<dbReference type="InterPro" id="IPR036875">
    <property type="entry name" value="Znf_CCHC_sf"/>
</dbReference>
<feature type="region of interest" description="Disordered" evidence="2">
    <location>
        <begin position="1179"/>
        <end position="1198"/>
    </location>
</feature>
<dbReference type="PANTHER" id="PTHR11439">
    <property type="entry name" value="GAG-POL-RELATED RETROTRANSPOSON"/>
    <property type="match status" value="1"/>
</dbReference>
<gene>
    <name evidence="5" type="ORF">C1SCF055_LOCUS23115</name>
</gene>
<accession>A0A9P1CRY9</accession>
<evidence type="ECO:0000259" key="4">
    <source>
        <dbReference type="PROSITE" id="PS50158"/>
    </source>
</evidence>
<feature type="transmembrane region" description="Helical" evidence="3">
    <location>
        <begin position="1656"/>
        <end position="1677"/>
    </location>
</feature>
<keyword evidence="3" id="KW-0472">Membrane</keyword>
<evidence type="ECO:0000313" key="7">
    <source>
        <dbReference type="Proteomes" id="UP001152797"/>
    </source>
</evidence>
<dbReference type="SUPFAM" id="SSF57756">
    <property type="entry name" value="Retrovirus zinc finger-like domains"/>
    <property type="match status" value="1"/>
</dbReference>
<feature type="region of interest" description="Disordered" evidence="2">
    <location>
        <begin position="413"/>
        <end position="432"/>
    </location>
</feature>
<reference evidence="6 7" key="2">
    <citation type="submission" date="2024-05" db="EMBL/GenBank/DDBJ databases">
        <authorList>
            <person name="Chen Y."/>
            <person name="Shah S."/>
            <person name="Dougan E. K."/>
            <person name="Thang M."/>
            <person name="Chan C."/>
        </authorList>
    </citation>
    <scope>NUCLEOTIDE SEQUENCE [LARGE SCALE GENOMIC DNA]</scope>
</reference>
<evidence type="ECO:0000313" key="5">
    <source>
        <dbReference type="EMBL" id="CAI3996654.1"/>
    </source>
</evidence>
<evidence type="ECO:0000256" key="1">
    <source>
        <dbReference type="PROSITE-ProRule" id="PRU00047"/>
    </source>
</evidence>
<dbReference type="InterPro" id="IPR001878">
    <property type="entry name" value="Znf_CCHC"/>
</dbReference>
<keyword evidence="1" id="KW-0863">Zinc-finger</keyword>
<dbReference type="PROSITE" id="PS50158">
    <property type="entry name" value="ZF_CCHC"/>
    <property type="match status" value="1"/>
</dbReference>
<keyword evidence="7" id="KW-1185">Reference proteome</keyword>
<keyword evidence="3" id="KW-1133">Transmembrane helix</keyword>
<organism evidence="5">
    <name type="scientific">Cladocopium goreaui</name>
    <dbReference type="NCBI Taxonomy" id="2562237"/>
    <lineage>
        <taxon>Eukaryota</taxon>
        <taxon>Sar</taxon>
        <taxon>Alveolata</taxon>
        <taxon>Dinophyceae</taxon>
        <taxon>Suessiales</taxon>
        <taxon>Symbiodiniaceae</taxon>
        <taxon>Cladocopium</taxon>
    </lineage>
</organism>
<feature type="compositionally biased region" description="Basic and acidic residues" evidence="2">
    <location>
        <begin position="1012"/>
        <end position="1021"/>
    </location>
</feature>
<reference evidence="5" key="1">
    <citation type="submission" date="2022-10" db="EMBL/GenBank/DDBJ databases">
        <authorList>
            <person name="Chen Y."/>
            <person name="Dougan E. K."/>
            <person name="Chan C."/>
            <person name="Rhodes N."/>
            <person name="Thang M."/>
        </authorList>
    </citation>
    <scope>NUCLEOTIDE SEQUENCE</scope>
</reference>
<comment type="caution">
    <text evidence="5">The sequence shown here is derived from an EMBL/GenBank/DDBJ whole genome shotgun (WGS) entry which is preliminary data.</text>
</comment>
<evidence type="ECO:0000256" key="3">
    <source>
        <dbReference type="SAM" id="Phobius"/>
    </source>
</evidence>
<evidence type="ECO:0000313" key="6">
    <source>
        <dbReference type="EMBL" id="CAL4783966.1"/>
    </source>
</evidence>